<dbReference type="AlphaFoldDB" id="A0AAV7RBT2"/>
<accession>A0AAV7RBT2</accession>
<dbReference type="Proteomes" id="UP001066276">
    <property type="component" value="Chromosome 5"/>
</dbReference>
<reference evidence="2" key="1">
    <citation type="journal article" date="2022" name="bioRxiv">
        <title>Sequencing and chromosome-scale assembly of the giantPleurodeles waltlgenome.</title>
        <authorList>
            <person name="Brown T."/>
            <person name="Elewa A."/>
            <person name="Iarovenko S."/>
            <person name="Subramanian E."/>
            <person name="Araus A.J."/>
            <person name="Petzold A."/>
            <person name="Susuki M."/>
            <person name="Suzuki K.-i.T."/>
            <person name="Hayashi T."/>
            <person name="Toyoda A."/>
            <person name="Oliveira C."/>
            <person name="Osipova E."/>
            <person name="Leigh N.D."/>
            <person name="Simon A."/>
            <person name="Yun M.H."/>
        </authorList>
    </citation>
    <scope>NUCLEOTIDE SEQUENCE</scope>
    <source>
        <strain evidence="2">20211129_DDA</strain>
        <tissue evidence="2">Liver</tissue>
    </source>
</reference>
<evidence type="ECO:0000313" key="3">
    <source>
        <dbReference type="Proteomes" id="UP001066276"/>
    </source>
</evidence>
<proteinExistence type="predicted"/>
<feature type="compositionally biased region" description="Basic and acidic residues" evidence="1">
    <location>
        <begin position="8"/>
        <end position="18"/>
    </location>
</feature>
<evidence type="ECO:0000313" key="2">
    <source>
        <dbReference type="EMBL" id="KAJ1149117.1"/>
    </source>
</evidence>
<keyword evidence="3" id="KW-1185">Reference proteome</keyword>
<name>A0AAV7RBT2_PLEWA</name>
<gene>
    <name evidence="2" type="ORF">NDU88_001935</name>
</gene>
<sequence length="79" mass="8606">MLGEDVPDEKGGTKSGDREVEEETSGSWRTKGKKGGGTPGARGRNEEATLEVRPWMCGEEQDTEAVREEKAAIPVEEDE</sequence>
<evidence type="ECO:0000256" key="1">
    <source>
        <dbReference type="SAM" id="MobiDB-lite"/>
    </source>
</evidence>
<protein>
    <submittedName>
        <fullName evidence="2">Uncharacterized protein</fullName>
    </submittedName>
</protein>
<organism evidence="2 3">
    <name type="scientific">Pleurodeles waltl</name>
    <name type="common">Iberian ribbed newt</name>
    <dbReference type="NCBI Taxonomy" id="8319"/>
    <lineage>
        <taxon>Eukaryota</taxon>
        <taxon>Metazoa</taxon>
        <taxon>Chordata</taxon>
        <taxon>Craniata</taxon>
        <taxon>Vertebrata</taxon>
        <taxon>Euteleostomi</taxon>
        <taxon>Amphibia</taxon>
        <taxon>Batrachia</taxon>
        <taxon>Caudata</taxon>
        <taxon>Salamandroidea</taxon>
        <taxon>Salamandridae</taxon>
        <taxon>Pleurodelinae</taxon>
        <taxon>Pleurodeles</taxon>
    </lineage>
</organism>
<feature type="region of interest" description="Disordered" evidence="1">
    <location>
        <begin position="1"/>
        <end position="79"/>
    </location>
</feature>
<comment type="caution">
    <text evidence="2">The sequence shown here is derived from an EMBL/GenBank/DDBJ whole genome shotgun (WGS) entry which is preliminary data.</text>
</comment>
<dbReference type="EMBL" id="JANPWB010000009">
    <property type="protein sequence ID" value="KAJ1149117.1"/>
    <property type="molecule type" value="Genomic_DNA"/>
</dbReference>